<gene>
    <name evidence="2" type="ORF">Tci_033148</name>
</gene>
<sequence length="348" mass="40025">MCSSTSDADTAPSSLPLDLRWSSSPQLLQRTVPTWSGFVFVILGANCDYLLRNIREKLYLIDLSDIDLILKAVEYDQSLQVGSSRTRNSINRDRDLAEEHLVADFLGANDDPPKYPDYYFRRRYHMSRKLFIEIVECIETYIQTVHPLPEHFKFFVMRPDATGLMSFTSAIRQLAYDTSPDALDEYLQMGEHIAHDCLDHFTKYVIELFMLEFLRKTDFNCTQKLYTSHSAVHWFVRMLESIDSGADNDLTILNHSPLFDTLLNDTALIAPFVVNGVGFDKRVDDTMEVSTLSSIAEMAKVLTIARLDYNRYQQGSPDEGRGHVEQHKTPPMSHNEYLPMKDIHHPML</sequence>
<dbReference type="PANTHER" id="PTHR47150">
    <property type="entry name" value="OS12G0169200 PROTEIN"/>
    <property type="match status" value="1"/>
</dbReference>
<proteinExistence type="predicted"/>
<feature type="compositionally biased region" description="Basic and acidic residues" evidence="1">
    <location>
        <begin position="318"/>
        <end position="328"/>
    </location>
</feature>
<reference evidence="2" key="1">
    <citation type="journal article" date="2019" name="Sci. Rep.">
        <title>Draft genome of Tanacetum cinerariifolium, the natural source of mosquito coil.</title>
        <authorList>
            <person name="Yamashiro T."/>
            <person name="Shiraishi A."/>
            <person name="Satake H."/>
            <person name="Nakayama K."/>
        </authorList>
    </citation>
    <scope>NUCLEOTIDE SEQUENCE</scope>
</reference>
<feature type="region of interest" description="Disordered" evidence="1">
    <location>
        <begin position="315"/>
        <end position="338"/>
    </location>
</feature>
<accession>A0A6L2LJ53</accession>
<organism evidence="2">
    <name type="scientific">Tanacetum cinerariifolium</name>
    <name type="common">Dalmatian daisy</name>
    <name type="synonym">Chrysanthemum cinerariifolium</name>
    <dbReference type="NCBI Taxonomy" id="118510"/>
    <lineage>
        <taxon>Eukaryota</taxon>
        <taxon>Viridiplantae</taxon>
        <taxon>Streptophyta</taxon>
        <taxon>Embryophyta</taxon>
        <taxon>Tracheophyta</taxon>
        <taxon>Spermatophyta</taxon>
        <taxon>Magnoliopsida</taxon>
        <taxon>eudicotyledons</taxon>
        <taxon>Gunneridae</taxon>
        <taxon>Pentapetalae</taxon>
        <taxon>asterids</taxon>
        <taxon>campanulids</taxon>
        <taxon>Asterales</taxon>
        <taxon>Asteraceae</taxon>
        <taxon>Asteroideae</taxon>
        <taxon>Anthemideae</taxon>
        <taxon>Anthemidinae</taxon>
        <taxon>Tanacetum</taxon>
    </lineage>
</organism>
<name>A0A6L2LJ53_TANCI</name>
<dbReference type="AlphaFoldDB" id="A0A6L2LJ53"/>
<evidence type="ECO:0000313" key="2">
    <source>
        <dbReference type="EMBL" id="GEU61170.1"/>
    </source>
</evidence>
<comment type="caution">
    <text evidence="2">The sequence shown here is derived from an EMBL/GenBank/DDBJ whole genome shotgun (WGS) entry which is preliminary data.</text>
</comment>
<dbReference type="PANTHER" id="PTHR47150:SF5">
    <property type="entry name" value="OS07G0546750 PROTEIN"/>
    <property type="match status" value="1"/>
</dbReference>
<evidence type="ECO:0000256" key="1">
    <source>
        <dbReference type="SAM" id="MobiDB-lite"/>
    </source>
</evidence>
<protein>
    <submittedName>
        <fullName evidence="2">Protein ALP1-like</fullName>
    </submittedName>
</protein>
<dbReference type="EMBL" id="BKCJ010004460">
    <property type="protein sequence ID" value="GEU61170.1"/>
    <property type="molecule type" value="Genomic_DNA"/>
</dbReference>